<feature type="transmembrane region" description="Helical" evidence="1">
    <location>
        <begin position="424"/>
        <end position="446"/>
    </location>
</feature>
<name>A0ABR6EBJ0_9ACTN</name>
<feature type="transmembrane region" description="Helical" evidence="1">
    <location>
        <begin position="316"/>
        <end position="340"/>
    </location>
</feature>
<feature type="transmembrane region" description="Helical" evidence="1">
    <location>
        <begin position="220"/>
        <end position="238"/>
    </location>
</feature>
<feature type="transmembrane region" description="Helical" evidence="1">
    <location>
        <begin position="287"/>
        <end position="310"/>
    </location>
</feature>
<feature type="transmembrane region" description="Helical" evidence="1">
    <location>
        <begin position="165"/>
        <end position="187"/>
    </location>
</feature>
<feature type="transmembrane region" description="Helical" evidence="1">
    <location>
        <begin position="92"/>
        <end position="113"/>
    </location>
</feature>
<keyword evidence="1" id="KW-0812">Transmembrane</keyword>
<feature type="transmembrane region" description="Helical" evidence="1">
    <location>
        <begin position="193"/>
        <end position="215"/>
    </location>
</feature>
<keyword evidence="3" id="KW-1185">Reference proteome</keyword>
<sequence>MTELSRPTREHADALEELVDRLGADCAAAVHPEEIAALLESEGLNDRRIRERYGYADSFALAEELFGRVPRAHHRAPAPDPGAGSRTELLRCLVRGIVFTLPALAFVLGSPFLSGPPGTRGLPAGTFTLLAGALCGWAWSQALSHRAHFWLGLGGPPGRRAAARALARGAAAGVAASVTVAGGVSLLTGGAPWPVWVFCVGQAGYLACATVLLVLGHERALLAALLPVTVGGVLSALRDDLPEAWRAALLGASLAAVLVLAVLTVLAELGARDEESAPRYPSLSPPLWSSVPYGLLGLGVGVLVMLAILADVLRDAALGSIAAPTALALSLSMGPAEYLLGRFRHRTLGRLRDLTGFAGFRTTVAVELARGMLCYLALLLPLAWLGSLAWPYAPGAEPGRLLLLLLLGATLWAALLLQAFGRIWAAVTACGLAAGAELAGLLLPAFAGVDALTVQLAVCGATALVLPPLAWALLGRATAHR</sequence>
<feature type="transmembrane region" description="Helical" evidence="1">
    <location>
        <begin position="373"/>
        <end position="393"/>
    </location>
</feature>
<feature type="transmembrane region" description="Helical" evidence="1">
    <location>
        <begin position="399"/>
        <end position="417"/>
    </location>
</feature>
<keyword evidence="1" id="KW-1133">Transmembrane helix</keyword>
<organism evidence="2 3">
    <name type="scientific">Streptomyces durbertensis</name>
    <dbReference type="NCBI Taxonomy" id="2448886"/>
    <lineage>
        <taxon>Bacteria</taxon>
        <taxon>Bacillati</taxon>
        <taxon>Actinomycetota</taxon>
        <taxon>Actinomycetes</taxon>
        <taxon>Kitasatosporales</taxon>
        <taxon>Streptomycetaceae</taxon>
        <taxon>Streptomyces</taxon>
    </lineage>
</organism>
<evidence type="ECO:0000313" key="2">
    <source>
        <dbReference type="EMBL" id="MBB1242695.1"/>
    </source>
</evidence>
<keyword evidence="1" id="KW-0472">Membrane</keyword>
<feature type="transmembrane region" description="Helical" evidence="1">
    <location>
        <begin position="452"/>
        <end position="474"/>
    </location>
</feature>
<evidence type="ECO:0000256" key="1">
    <source>
        <dbReference type="SAM" id="Phobius"/>
    </source>
</evidence>
<accession>A0ABR6EBJ0</accession>
<dbReference type="EMBL" id="WMLF01000031">
    <property type="protein sequence ID" value="MBB1242695.1"/>
    <property type="molecule type" value="Genomic_DNA"/>
</dbReference>
<feature type="transmembrane region" description="Helical" evidence="1">
    <location>
        <begin position="125"/>
        <end position="144"/>
    </location>
</feature>
<reference evidence="3" key="1">
    <citation type="journal article" date="2020" name="Syst. Appl. Microbiol.">
        <title>Streptomyces alkaliterrae sp. nov., isolated from an alkaline soil, and emended descriptions of Streptomyces alkaliphilus, Streptomyces calidiresistens and Streptomyces durbertensis.</title>
        <authorList>
            <person name="Swiecimska M."/>
            <person name="Golinska P."/>
            <person name="Nouioui I."/>
            <person name="Wypij M."/>
            <person name="Rai M."/>
            <person name="Sangal V."/>
            <person name="Goodfellow M."/>
        </authorList>
    </citation>
    <scope>NUCLEOTIDE SEQUENCE [LARGE SCALE GENOMIC DNA]</scope>
    <source>
        <strain evidence="3">DSM 104538</strain>
    </source>
</reference>
<proteinExistence type="predicted"/>
<dbReference type="Proteomes" id="UP000766698">
    <property type="component" value="Unassembled WGS sequence"/>
</dbReference>
<evidence type="ECO:0008006" key="4">
    <source>
        <dbReference type="Google" id="ProtNLM"/>
    </source>
</evidence>
<gene>
    <name evidence="2" type="ORF">GL263_03775</name>
</gene>
<protein>
    <recommendedName>
        <fullName evidence="4">Integral membrane protein</fullName>
    </recommendedName>
</protein>
<dbReference type="RefSeq" id="WP_182854116.1">
    <property type="nucleotide sequence ID" value="NZ_WMLF01000031.1"/>
</dbReference>
<feature type="transmembrane region" description="Helical" evidence="1">
    <location>
        <begin position="244"/>
        <end position="266"/>
    </location>
</feature>
<comment type="caution">
    <text evidence="2">The sequence shown here is derived from an EMBL/GenBank/DDBJ whole genome shotgun (WGS) entry which is preliminary data.</text>
</comment>
<evidence type="ECO:0000313" key="3">
    <source>
        <dbReference type="Proteomes" id="UP000766698"/>
    </source>
</evidence>